<dbReference type="HOGENOM" id="CLU_133145_2_0_10"/>
<sequence length="157" mass="18137">MNLSKSILIIILVSFTLISCSPQPPETVINVFVYQFTNAKDISWKLEYNGLWKASFHIIKFEYMSAFYDKEGMWVSNEREVFIDDIPAALLIALQKKYPRDSVVKSFERTTPAGIDYGFEIEVDGSIIVIGYDENKAFFVMEDETFQINNEFTVEND</sequence>
<reference evidence="1 2" key="1">
    <citation type="submission" date="2012-06" db="EMBL/GenBank/DDBJ databases">
        <title>The complete genome of Aequorivita sublithincola DSM 14238.</title>
        <authorList>
            <consortium name="US DOE Joint Genome Institute (JGI-PGF)"/>
            <person name="Lucas S."/>
            <person name="Copeland A."/>
            <person name="Lapidus A."/>
            <person name="Goodwin L."/>
            <person name="Pitluck S."/>
            <person name="Peters L."/>
            <person name="Munk A.C.C."/>
            <person name="Kyrpides N."/>
            <person name="Mavromatis K."/>
            <person name="Pagani I."/>
            <person name="Ivanova N."/>
            <person name="Ovchinnikova G."/>
            <person name="Zeytun A."/>
            <person name="Detter J.C."/>
            <person name="Han C."/>
            <person name="Land M."/>
            <person name="Hauser L."/>
            <person name="Markowitz V."/>
            <person name="Cheng J.-F."/>
            <person name="Hugenholtz P."/>
            <person name="Woyke T."/>
            <person name="Wu D."/>
            <person name="Tindall B."/>
            <person name="Faehnrich R."/>
            <person name="Brambilla E."/>
            <person name="Klenk H.-P."/>
            <person name="Eisen J.A."/>
        </authorList>
    </citation>
    <scope>NUCLEOTIDE SEQUENCE [LARGE SCALE GENOMIC DNA]</scope>
    <source>
        <strain evidence="2">DSM 14238 / LMG 21431 / ACAM 643 / 9-3</strain>
    </source>
</reference>
<gene>
    <name evidence="1" type="ordered locus">Aeqsu_3189</name>
</gene>
<dbReference type="AlphaFoldDB" id="I3Z052"/>
<organism evidence="1 2">
    <name type="scientific">Aequorivita sublithincola (strain DSM 14238 / LMG 21431 / ACAM 643 / 9-3)</name>
    <dbReference type="NCBI Taxonomy" id="746697"/>
    <lineage>
        <taxon>Bacteria</taxon>
        <taxon>Pseudomonadati</taxon>
        <taxon>Bacteroidota</taxon>
        <taxon>Flavobacteriia</taxon>
        <taxon>Flavobacteriales</taxon>
        <taxon>Flavobacteriaceae</taxon>
        <taxon>Aequorivita</taxon>
    </lineage>
</organism>
<dbReference type="PROSITE" id="PS51257">
    <property type="entry name" value="PROKAR_LIPOPROTEIN"/>
    <property type="match status" value="1"/>
</dbReference>
<dbReference type="RefSeq" id="WP_014783869.1">
    <property type="nucleotide sequence ID" value="NC_018013.1"/>
</dbReference>
<accession>I3Z052</accession>
<dbReference type="Proteomes" id="UP000006049">
    <property type="component" value="Chromosome"/>
</dbReference>
<protein>
    <submittedName>
        <fullName evidence="1">Uncharacterized protein</fullName>
    </submittedName>
</protein>
<evidence type="ECO:0000313" key="2">
    <source>
        <dbReference type="Proteomes" id="UP000006049"/>
    </source>
</evidence>
<dbReference type="STRING" id="746697.Aeqsu_3189"/>
<dbReference type="OrthoDB" id="1430967at2"/>
<keyword evidence="2" id="KW-1185">Reference proteome</keyword>
<dbReference type="EMBL" id="CP003280">
    <property type="protein sequence ID" value="AFL82620.1"/>
    <property type="molecule type" value="Genomic_DNA"/>
</dbReference>
<name>I3Z052_AEQSU</name>
<dbReference type="Gene3D" id="3.10.450.360">
    <property type="match status" value="1"/>
</dbReference>
<dbReference type="KEGG" id="asl:Aeqsu_3189"/>
<dbReference type="eggNOG" id="ENOG5034B5R">
    <property type="taxonomic scope" value="Bacteria"/>
</dbReference>
<evidence type="ECO:0000313" key="1">
    <source>
        <dbReference type="EMBL" id="AFL82620.1"/>
    </source>
</evidence>
<dbReference type="SUPFAM" id="SSF160574">
    <property type="entry name" value="BT0923-like"/>
    <property type="match status" value="1"/>
</dbReference>
<proteinExistence type="predicted"/>